<protein>
    <submittedName>
        <fullName evidence="3">Baculoviral IAP repeat-containing protein 5</fullName>
    </submittedName>
</protein>
<reference evidence="3 4" key="1">
    <citation type="submission" date="2023-11" db="EMBL/GenBank/DDBJ databases">
        <title>Halocaridina rubra genome assembly.</title>
        <authorList>
            <person name="Smith C."/>
        </authorList>
    </citation>
    <scope>NUCLEOTIDE SEQUENCE [LARGE SCALE GENOMIC DNA]</scope>
    <source>
        <strain evidence="3">EP-1</strain>
        <tissue evidence="3">Whole</tissue>
    </source>
</reference>
<dbReference type="EMBL" id="JAXCGZ010004184">
    <property type="protein sequence ID" value="KAK7082122.1"/>
    <property type="molecule type" value="Genomic_DNA"/>
</dbReference>
<comment type="caution">
    <text evidence="3">The sequence shown here is derived from an EMBL/GenBank/DDBJ whole genome shotgun (WGS) entry which is preliminary data.</text>
</comment>
<sequence length="107" mass="12708">MSKEKMAAAGFFFVGNKKEPDLVRCYVCLKELDGWEEEDDPWEEHKSHASHCQYVQLNKKPCELTFEDVHNLDTYRNINYAEKIVQRITEEFRQQAKKTRAIIEKLV</sequence>
<organism evidence="3 4">
    <name type="scientific">Halocaridina rubra</name>
    <name type="common">Hawaiian red shrimp</name>
    <dbReference type="NCBI Taxonomy" id="373956"/>
    <lineage>
        <taxon>Eukaryota</taxon>
        <taxon>Metazoa</taxon>
        <taxon>Ecdysozoa</taxon>
        <taxon>Arthropoda</taxon>
        <taxon>Crustacea</taxon>
        <taxon>Multicrustacea</taxon>
        <taxon>Malacostraca</taxon>
        <taxon>Eumalacostraca</taxon>
        <taxon>Eucarida</taxon>
        <taxon>Decapoda</taxon>
        <taxon>Pleocyemata</taxon>
        <taxon>Caridea</taxon>
        <taxon>Atyoidea</taxon>
        <taxon>Atyidae</taxon>
        <taxon>Halocaridina</taxon>
    </lineage>
</organism>
<evidence type="ECO:0000313" key="3">
    <source>
        <dbReference type="EMBL" id="KAK7082122.1"/>
    </source>
</evidence>
<dbReference type="Pfam" id="PF00653">
    <property type="entry name" value="BIR"/>
    <property type="match status" value="1"/>
</dbReference>
<dbReference type="PANTHER" id="PTHR46771">
    <property type="entry name" value="DETERIN"/>
    <property type="match status" value="1"/>
</dbReference>
<dbReference type="Proteomes" id="UP001381693">
    <property type="component" value="Unassembled WGS sequence"/>
</dbReference>
<name>A0AAN8XDD5_HALRR</name>
<keyword evidence="1" id="KW-0479">Metal-binding</keyword>
<dbReference type="Gene3D" id="1.10.1170.10">
    <property type="entry name" value="Inhibitor Of Apoptosis Protein (2mihbC-IAP-1), Chain A"/>
    <property type="match status" value="1"/>
</dbReference>
<gene>
    <name evidence="3" type="primary">BIRC5</name>
    <name evidence="3" type="ORF">SK128_003241</name>
</gene>
<keyword evidence="4" id="KW-1185">Reference proteome</keyword>
<proteinExistence type="predicted"/>
<evidence type="ECO:0000256" key="1">
    <source>
        <dbReference type="ARBA" id="ARBA00022723"/>
    </source>
</evidence>
<keyword evidence="2" id="KW-0862">Zinc</keyword>
<dbReference type="SMART" id="SM00238">
    <property type="entry name" value="BIR"/>
    <property type="match status" value="1"/>
</dbReference>
<dbReference type="InterPro" id="IPR001370">
    <property type="entry name" value="BIR_rpt"/>
</dbReference>
<dbReference type="SUPFAM" id="SSF57924">
    <property type="entry name" value="Inhibitor of apoptosis (IAP) repeat"/>
    <property type="match status" value="1"/>
</dbReference>
<accession>A0AAN8XDD5</accession>
<dbReference type="PROSITE" id="PS50143">
    <property type="entry name" value="BIR_REPEAT_2"/>
    <property type="match status" value="1"/>
</dbReference>
<evidence type="ECO:0000256" key="2">
    <source>
        <dbReference type="ARBA" id="ARBA00022833"/>
    </source>
</evidence>
<dbReference type="AlphaFoldDB" id="A0AAN8XDD5"/>
<dbReference type="GO" id="GO:0046872">
    <property type="term" value="F:metal ion binding"/>
    <property type="evidence" value="ECO:0007669"/>
    <property type="project" value="UniProtKB-KW"/>
</dbReference>
<evidence type="ECO:0000313" key="4">
    <source>
        <dbReference type="Proteomes" id="UP001381693"/>
    </source>
</evidence>
<dbReference type="PANTHER" id="PTHR46771:SF5">
    <property type="entry name" value="DETERIN"/>
    <property type="match status" value="1"/>
</dbReference>
<dbReference type="InterPro" id="IPR051190">
    <property type="entry name" value="Baculoviral_IAP"/>
</dbReference>